<protein>
    <submittedName>
        <fullName evidence="7">DUF423 domain-containing protein</fullName>
    </submittedName>
</protein>
<comment type="caution">
    <text evidence="7">The sequence shown here is derived from an EMBL/GenBank/DDBJ whole genome shotgun (WGS) entry which is preliminary data.</text>
</comment>
<feature type="transmembrane region" description="Helical" evidence="6">
    <location>
        <begin position="85"/>
        <end position="109"/>
    </location>
</feature>
<comment type="subcellular location">
    <subcellularLocation>
        <location evidence="1">Membrane</location>
        <topology evidence="1">Multi-pass membrane protein</topology>
    </subcellularLocation>
</comment>
<name>A0ABW4TVD0_9SPHN</name>
<dbReference type="RefSeq" id="WP_380928849.1">
    <property type="nucleotide sequence ID" value="NZ_JBHUGS010000002.1"/>
</dbReference>
<sequence length="111" mass="11280">MMIGALAALSGAIAVMAGARGAHGAVGEAAEWLRTGSHYQMVHAVAALVVMGMPGGRWPAALFVAGAALFSGSLYAMAYGVPAKAIWFVTPLGGLVLIVGWLWLAVAMLRG</sequence>
<dbReference type="PANTHER" id="PTHR43461:SF1">
    <property type="entry name" value="TRANSMEMBRANE PROTEIN 256"/>
    <property type="match status" value="1"/>
</dbReference>
<accession>A0ABW4TVD0</accession>
<organism evidence="7 8">
    <name type="scientific">Sphingomonas arantia</name>
    <dbReference type="NCBI Taxonomy" id="1460676"/>
    <lineage>
        <taxon>Bacteria</taxon>
        <taxon>Pseudomonadati</taxon>
        <taxon>Pseudomonadota</taxon>
        <taxon>Alphaproteobacteria</taxon>
        <taxon>Sphingomonadales</taxon>
        <taxon>Sphingomonadaceae</taxon>
        <taxon>Sphingomonas</taxon>
    </lineage>
</organism>
<dbReference type="Pfam" id="PF04241">
    <property type="entry name" value="DUF423"/>
    <property type="match status" value="1"/>
</dbReference>
<evidence type="ECO:0000256" key="3">
    <source>
        <dbReference type="ARBA" id="ARBA00022692"/>
    </source>
</evidence>
<evidence type="ECO:0000256" key="6">
    <source>
        <dbReference type="SAM" id="Phobius"/>
    </source>
</evidence>
<reference evidence="8" key="1">
    <citation type="journal article" date="2019" name="Int. J. Syst. Evol. Microbiol.">
        <title>The Global Catalogue of Microorganisms (GCM) 10K type strain sequencing project: providing services to taxonomists for standard genome sequencing and annotation.</title>
        <authorList>
            <consortium name="The Broad Institute Genomics Platform"/>
            <consortium name="The Broad Institute Genome Sequencing Center for Infectious Disease"/>
            <person name="Wu L."/>
            <person name="Ma J."/>
        </authorList>
    </citation>
    <scope>NUCLEOTIDE SEQUENCE [LARGE SCALE GENOMIC DNA]</scope>
    <source>
        <strain evidence="8">CGMCC 1.12702</strain>
    </source>
</reference>
<dbReference type="PANTHER" id="PTHR43461">
    <property type="entry name" value="TRANSMEMBRANE PROTEIN 256"/>
    <property type="match status" value="1"/>
</dbReference>
<evidence type="ECO:0000313" key="7">
    <source>
        <dbReference type="EMBL" id="MFD1950657.1"/>
    </source>
</evidence>
<comment type="similarity">
    <text evidence="2">Belongs to the UPF0382 family.</text>
</comment>
<evidence type="ECO:0000256" key="2">
    <source>
        <dbReference type="ARBA" id="ARBA00009694"/>
    </source>
</evidence>
<keyword evidence="8" id="KW-1185">Reference proteome</keyword>
<evidence type="ECO:0000256" key="5">
    <source>
        <dbReference type="ARBA" id="ARBA00023136"/>
    </source>
</evidence>
<keyword evidence="5 6" id="KW-0472">Membrane</keyword>
<evidence type="ECO:0000256" key="4">
    <source>
        <dbReference type="ARBA" id="ARBA00022989"/>
    </source>
</evidence>
<keyword evidence="4 6" id="KW-1133">Transmembrane helix</keyword>
<keyword evidence="3 6" id="KW-0812">Transmembrane</keyword>
<dbReference type="InterPro" id="IPR006696">
    <property type="entry name" value="DUF423"/>
</dbReference>
<evidence type="ECO:0000256" key="1">
    <source>
        <dbReference type="ARBA" id="ARBA00004141"/>
    </source>
</evidence>
<dbReference type="EMBL" id="JBHUGS010000002">
    <property type="protein sequence ID" value="MFD1950657.1"/>
    <property type="molecule type" value="Genomic_DNA"/>
</dbReference>
<evidence type="ECO:0000313" key="8">
    <source>
        <dbReference type="Proteomes" id="UP001597400"/>
    </source>
</evidence>
<dbReference type="Proteomes" id="UP001597400">
    <property type="component" value="Unassembled WGS sequence"/>
</dbReference>
<proteinExistence type="inferred from homology"/>
<gene>
    <name evidence="7" type="ORF">ACFSGX_07745</name>
</gene>